<dbReference type="Gene3D" id="1.10.10.10">
    <property type="entry name" value="Winged helix-like DNA-binding domain superfamily/Winged helix DNA-binding domain"/>
    <property type="match status" value="1"/>
</dbReference>
<dbReference type="PRINTS" id="PR00039">
    <property type="entry name" value="HTHLYSR"/>
</dbReference>
<dbReference type="PROSITE" id="PS50931">
    <property type="entry name" value="HTH_LYSR"/>
    <property type="match status" value="1"/>
</dbReference>
<comment type="caution">
    <text evidence="6">The sequence shown here is derived from an EMBL/GenBank/DDBJ whole genome shotgun (WGS) entry which is preliminary data.</text>
</comment>
<evidence type="ECO:0000256" key="1">
    <source>
        <dbReference type="ARBA" id="ARBA00009437"/>
    </source>
</evidence>
<dbReference type="GeneID" id="97988451"/>
<dbReference type="SUPFAM" id="SSF53850">
    <property type="entry name" value="Periplasmic binding protein-like II"/>
    <property type="match status" value="1"/>
</dbReference>
<proteinExistence type="inferred from homology"/>
<dbReference type="PANTHER" id="PTHR30126:SF64">
    <property type="entry name" value="HTH-TYPE TRANSCRIPTIONAL REGULATOR CITR"/>
    <property type="match status" value="1"/>
</dbReference>
<dbReference type="Proteomes" id="UP000260812">
    <property type="component" value="Unassembled WGS sequence"/>
</dbReference>
<dbReference type="RefSeq" id="WP_102288792.1">
    <property type="nucleotide sequence ID" value="NZ_JBKUNB010000003.1"/>
</dbReference>
<keyword evidence="2" id="KW-0805">Transcription regulation</keyword>
<evidence type="ECO:0000256" key="4">
    <source>
        <dbReference type="ARBA" id="ARBA00023163"/>
    </source>
</evidence>
<sequence length="308" mass="34769">MEQNLNLYHIFYTVAKCRNISGAARQLFISQPAISKAISRLEQNLNTTLFLRSSRGVRLTETGEILFRQVESAFDAICQGEEQLRKVQELGMGHLSIGVSSTLCKYVLLPYLSRFTRENPHIQISISCQSTYQTMEALEKGTVDIGLIGENERMEKLVFYPVQEIEDIFVCTRRYLENLCKRVSFPGKPSAGDLISHATLMLLDKENITRQYMDKYLFSEGISAAQILEVTSMDLLIDFAKIDLGIACVIESFVREELESGRLIRLAMPVSVPVRKVGFAYIKNAAFSSTAGKFMDFYMECCEGNGKL</sequence>
<dbReference type="CDD" id="cd05466">
    <property type="entry name" value="PBP2_LTTR_substrate"/>
    <property type="match status" value="1"/>
</dbReference>
<dbReference type="AlphaFoldDB" id="A0A3E3I1U6"/>
<dbReference type="PANTHER" id="PTHR30126">
    <property type="entry name" value="HTH-TYPE TRANSCRIPTIONAL REGULATOR"/>
    <property type="match status" value="1"/>
</dbReference>
<gene>
    <name evidence="6" type="ORF">DXC51_16640</name>
</gene>
<evidence type="ECO:0000313" key="6">
    <source>
        <dbReference type="EMBL" id="RGE58529.1"/>
    </source>
</evidence>
<dbReference type="GO" id="GO:0003700">
    <property type="term" value="F:DNA-binding transcription factor activity"/>
    <property type="evidence" value="ECO:0007669"/>
    <property type="project" value="InterPro"/>
</dbReference>
<keyword evidence="7" id="KW-1185">Reference proteome</keyword>
<dbReference type="EMBL" id="QVLV01000011">
    <property type="protein sequence ID" value="RGE58529.1"/>
    <property type="molecule type" value="Genomic_DNA"/>
</dbReference>
<evidence type="ECO:0000256" key="2">
    <source>
        <dbReference type="ARBA" id="ARBA00023015"/>
    </source>
</evidence>
<reference evidence="6 7" key="1">
    <citation type="submission" date="2018-08" db="EMBL/GenBank/DDBJ databases">
        <title>A genome reference for cultivated species of the human gut microbiota.</title>
        <authorList>
            <person name="Zou Y."/>
            <person name="Xue W."/>
            <person name="Luo G."/>
        </authorList>
    </citation>
    <scope>NUCLEOTIDE SEQUENCE [LARGE SCALE GENOMIC DNA]</scope>
    <source>
        <strain evidence="6 7">TF05-5AC</strain>
    </source>
</reference>
<dbReference type="Gene3D" id="3.40.190.290">
    <property type="match status" value="1"/>
</dbReference>
<keyword evidence="3" id="KW-0238">DNA-binding</keyword>
<dbReference type="InterPro" id="IPR000847">
    <property type="entry name" value="LysR_HTH_N"/>
</dbReference>
<evidence type="ECO:0000256" key="3">
    <source>
        <dbReference type="ARBA" id="ARBA00023125"/>
    </source>
</evidence>
<accession>A0A3E3I1U6</accession>
<keyword evidence="4" id="KW-0804">Transcription</keyword>
<dbReference type="Pfam" id="PF00126">
    <property type="entry name" value="HTH_1"/>
    <property type="match status" value="1"/>
</dbReference>
<evidence type="ECO:0000313" key="7">
    <source>
        <dbReference type="Proteomes" id="UP000260812"/>
    </source>
</evidence>
<evidence type="ECO:0000259" key="5">
    <source>
        <dbReference type="PROSITE" id="PS50931"/>
    </source>
</evidence>
<comment type="similarity">
    <text evidence="1">Belongs to the LysR transcriptional regulatory family.</text>
</comment>
<dbReference type="FunFam" id="1.10.10.10:FF:000001">
    <property type="entry name" value="LysR family transcriptional regulator"/>
    <property type="match status" value="1"/>
</dbReference>
<organism evidence="6 7">
    <name type="scientific">Eisenbergiella massiliensis</name>
    <dbReference type="NCBI Taxonomy" id="1720294"/>
    <lineage>
        <taxon>Bacteria</taxon>
        <taxon>Bacillati</taxon>
        <taxon>Bacillota</taxon>
        <taxon>Clostridia</taxon>
        <taxon>Lachnospirales</taxon>
        <taxon>Lachnospiraceae</taxon>
        <taxon>Eisenbergiella</taxon>
    </lineage>
</organism>
<protein>
    <submittedName>
        <fullName evidence="6">LysR family transcriptional regulator</fullName>
    </submittedName>
</protein>
<dbReference type="Pfam" id="PF03466">
    <property type="entry name" value="LysR_substrate"/>
    <property type="match status" value="1"/>
</dbReference>
<dbReference type="GO" id="GO:0000976">
    <property type="term" value="F:transcription cis-regulatory region binding"/>
    <property type="evidence" value="ECO:0007669"/>
    <property type="project" value="TreeGrafter"/>
</dbReference>
<dbReference type="InterPro" id="IPR036388">
    <property type="entry name" value="WH-like_DNA-bd_sf"/>
</dbReference>
<dbReference type="InterPro" id="IPR036390">
    <property type="entry name" value="WH_DNA-bd_sf"/>
</dbReference>
<dbReference type="InterPro" id="IPR005119">
    <property type="entry name" value="LysR_subst-bd"/>
</dbReference>
<dbReference type="SUPFAM" id="SSF46785">
    <property type="entry name" value="Winged helix' DNA-binding domain"/>
    <property type="match status" value="1"/>
</dbReference>
<feature type="domain" description="HTH lysR-type" evidence="5">
    <location>
        <begin position="1"/>
        <end position="60"/>
    </location>
</feature>
<name>A0A3E3I1U6_9FIRM</name>